<dbReference type="Proteomes" id="UP000318478">
    <property type="component" value="Unassembled WGS sequence"/>
</dbReference>
<dbReference type="Pfam" id="PF00023">
    <property type="entry name" value="Ank"/>
    <property type="match status" value="1"/>
</dbReference>
<dbReference type="Gene3D" id="1.25.40.20">
    <property type="entry name" value="Ankyrin repeat-containing domain"/>
    <property type="match status" value="3"/>
</dbReference>
<evidence type="ECO:0000313" key="5">
    <source>
        <dbReference type="Proteomes" id="UP000318478"/>
    </source>
</evidence>
<comment type="caution">
    <text evidence="4">The sequence shown here is derived from an EMBL/GenBank/DDBJ whole genome shotgun (WGS) entry which is preliminary data.</text>
</comment>
<proteinExistence type="predicted"/>
<dbReference type="EMBL" id="SJPO01000003">
    <property type="protein sequence ID" value="TWT77908.1"/>
    <property type="molecule type" value="Genomic_DNA"/>
</dbReference>
<evidence type="ECO:0000256" key="3">
    <source>
        <dbReference type="PROSITE-ProRule" id="PRU00023"/>
    </source>
</evidence>
<keyword evidence="1" id="KW-0677">Repeat</keyword>
<dbReference type="PROSITE" id="PS50297">
    <property type="entry name" value="ANK_REP_REGION"/>
    <property type="match status" value="5"/>
</dbReference>
<evidence type="ECO:0000256" key="1">
    <source>
        <dbReference type="ARBA" id="ARBA00022737"/>
    </source>
</evidence>
<gene>
    <name evidence="4" type="ORF">Pla123a_17070</name>
</gene>
<feature type="repeat" description="ANK" evidence="3">
    <location>
        <begin position="758"/>
        <end position="790"/>
    </location>
</feature>
<evidence type="ECO:0000313" key="4">
    <source>
        <dbReference type="EMBL" id="TWT77908.1"/>
    </source>
</evidence>
<dbReference type="PANTHER" id="PTHR24171">
    <property type="entry name" value="ANKYRIN REPEAT DOMAIN-CONTAINING PROTEIN 39-RELATED"/>
    <property type="match status" value="1"/>
</dbReference>
<keyword evidence="2 3" id="KW-0040">ANK repeat</keyword>
<dbReference type="RefSeq" id="WP_146585828.1">
    <property type="nucleotide sequence ID" value="NZ_SJPO01000003.1"/>
</dbReference>
<sequence>MGNLPLQHAASIGDVSAVKSLIAAGHDINEQGEPLSKQELKSLGGLLSEASVKYAAEAIGRPYDNTPLMAAISEGHFEVANLLLDAGANVNLADSLRQTPLMLAIRWKHVELAERLIAAGADLDAKDAAGAPILTQAIDKHAWEIINRLLDAGSNPDPPAKTLSIPIIAAAIIDSAEALPLIASLLDLGAKPHNSLPLAKAIEHHDMPLVVRLVELGSPLTAALWSSDSLHVAAWHDNYQAARYLLRLGMGVSEVDGESGLLSLLVSKDQDQSEVVSMAEEFLAAGTRVDHRSREGQTALHSAVSYGKPYFVRWLLEHGANVNHCDGYRTPLDVALSQRDQHEDILARAKRDKTRFAEAFENSSSELNRISPIIEILEEFGARRADESMQSSGEGNPVLATPLAERRGLCDATFFKAHQVLIKADIDKVAAMLQKDRGFERVERDALSRGDDLPRPTADVLALVKLKGQPWVYATGRRPRGDSPMMKWSKKLRGPVLHAGEESVSGVVYYALYDRGECVEAFESDGQWFHGGVEIDPEVHDESDRMQGTSFSSLLRDEEQIDWSDYESEWEFLDRFLREQDAYLTFIQAIFPADGTPLEVHAYNPDEEATDAIERVDLAYYKPTEAEARAAKAIAEADKRGGVVDPLLEAIHENDLEAARAAIEAGVVLNDLPIQSNDSYLEISLKYAIINRSQSIVDMLIDRGADPNFGGRDRPLPALMSLPNRDSLHMQMVLKLLASGADVDSRTPPGNANPFIPSAQSALHKAAQNNWPHYAKLLLRHGADIELRDDYDRSPLDTARARLKQVKMDRLKDVPCFTHALDEQLAQEVVDLLQAAERGELDISTLPSDGELLAAEEQLQQQLRAD</sequence>
<organism evidence="4 5">
    <name type="scientific">Posidoniimonas polymericola</name>
    <dbReference type="NCBI Taxonomy" id="2528002"/>
    <lineage>
        <taxon>Bacteria</taxon>
        <taxon>Pseudomonadati</taxon>
        <taxon>Planctomycetota</taxon>
        <taxon>Planctomycetia</taxon>
        <taxon>Pirellulales</taxon>
        <taxon>Lacipirellulaceae</taxon>
        <taxon>Posidoniimonas</taxon>
    </lineage>
</organism>
<dbReference type="PANTHER" id="PTHR24171:SF9">
    <property type="entry name" value="ANKYRIN REPEAT DOMAIN-CONTAINING PROTEIN 39"/>
    <property type="match status" value="1"/>
</dbReference>
<keyword evidence="5" id="KW-1185">Reference proteome</keyword>
<reference evidence="4 5" key="1">
    <citation type="submission" date="2019-02" db="EMBL/GenBank/DDBJ databases">
        <title>Deep-cultivation of Planctomycetes and their phenomic and genomic characterization uncovers novel biology.</title>
        <authorList>
            <person name="Wiegand S."/>
            <person name="Jogler M."/>
            <person name="Boedeker C."/>
            <person name="Pinto D."/>
            <person name="Vollmers J."/>
            <person name="Rivas-Marin E."/>
            <person name="Kohn T."/>
            <person name="Peeters S.H."/>
            <person name="Heuer A."/>
            <person name="Rast P."/>
            <person name="Oberbeckmann S."/>
            <person name="Bunk B."/>
            <person name="Jeske O."/>
            <person name="Meyerdierks A."/>
            <person name="Storesund J.E."/>
            <person name="Kallscheuer N."/>
            <person name="Luecker S."/>
            <person name="Lage O.M."/>
            <person name="Pohl T."/>
            <person name="Merkel B.J."/>
            <person name="Hornburger P."/>
            <person name="Mueller R.-W."/>
            <person name="Bruemmer F."/>
            <person name="Labrenz M."/>
            <person name="Spormann A.M."/>
            <person name="Op Den Camp H."/>
            <person name="Overmann J."/>
            <person name="Amann R."/>
            <person name="Jetten M.S.M."/>
            <person name="Mascher T."/>
            <person name="Medema M.H."/>
            <person name="Devos D.P."/>
            <person name="Kaster A.-K."/>
            <person name="Ovreas L."/>
            <person name="Rohde M."/>
            <person name="Galperin M.Y."/>
            <person name="Jogler C."/>
        </authorList>
    </citation>
    <scope>NUCLEOTIDE SEQUENCE [LARGE SCALE GENOMIC DNA]</scope>
    <source>
        <strain evidence="4 5">Pla123a</strain>
    </source>
</reference>
<protein>
    <submittedName>
        <fullName evidence="4">Ankyrin repeats (3 copies)</fullName>
    </submittedName>
</protein>
<dbReference type="Pfam" id="PF12796">
    <property type="entry name" value="Ank_2"/>
    <property type="match status" value="2"/>
</dbReference>
<feature type="repeat" description="ANK" evidence="3">
    <location>
        <begin position="63"/>
        <end position="95"/>
    </location>
</feature>
<dbReference type="OrthoDB" id="211931at2"/>
<name>A0A5C5YSL9_9BACT</name>
<dbReference type="InterPro" id="IPR002110">
    <property type="entry name" value="Ankyrin_rpt"/>
</dbReference>
<dbReference type="SUPFAM" id="SSF48403">
    <property type="entry name" value="Ankyrin repeat"/>
    <property type="match status" value="2"/>
</dbReference>
<feature type="repeat" description="ANK" evidence="3">
    <location>
        <begin position="295"/>
        <end position="327"/>
    </location>
</feature>
<dbReference type="AlphaFoldDB" id="A0A5C5YSL9"/>
<accession>A0A5C5YSL9</accession>
<feature type="repeat" description="ANK" evidence="3">
    <location>
        <begin position="1"/>
        <end position="33"/>
    </location>
</feature>
<dbReference type="SMART" id="SM00248">
    <property type="entry name" value="ANK"/>
    <property type="match status" value="10"/>
</dbReference>
<dbReference type="PROSITE" id="PS50088">
    <property type="entry name" value="ANK_REPEAT"/>
    <property type="match status" value="5"/>
</dbReference>
<evidence type="ECO:0000256" key="2">
    <source>
        <dbReference type="ARBA" id="ARBA00023043"/>
    </source>
</evidence>
<feature type="repeat" description="ANK" evidence="3">
    <location>
        <begin position="96"/>
        <end position="128"/>
    </location>
</feature>
<dbReference type="InterPro" id="IPR036770">
    <property type="entry name" value="Ankyrin_rpt-contain_sf"/>
</dbReference>